<evidence type="ECO:0000313" key="1">
    <source>
        <dbReference type="EMBL" id="VEH68395.1"/>
    </source>
</evidence>
<name>A0A3S4VGE6_9PAST</name>
<dbReference type="KEGG" id="rpne:NCTC8284_03628"/>
<dbReference type="Proteomes" id="UP000278733">
    <property type="component" value="Chromosome"/>
</dbReference>
<protein>
    <submittedName>
        <fullName evidence="1">Uncharacterized conserved protein</fullName>
    </submittedName>
</protein>
<organism evidence="1 2">
    <name type="scientific">Rodentibacter pneumotropicus</name>
    <dbReference type="NCBI Taxonomy" id="758"/>
    <lineage>
        <taxon>Bacteria</taxon>
        <taxon>Pseudomonadati</taxon>
        <taxon>Pseudomonadota</taxon>
        <taxon>Gammaproteobacteria</taxon>
        <taxon>Pasteurellales</taxon>
        <taxon>Pasteurellaceae</taxon>
        <taxon>Rodentibacter</taxon>
    </lineage>
</organism>
<gene>
    <name evidence="1" type="ORF">NCTC8284_03628</name>
</gene>
<sequence>MLKKLKLQAGTYPNSDENLEIELSPVTVFIGPNNSGKSQALIEIEGWIANGRTELLNVISNLEFESLTREQVYEKY</sequence>
<accession>A0A3S4VGE6</accession>
<evidence type="ECO:0000313" key="2">
    <source>
        <dbReference type="Proteomes" id="UP000278733"/>
    </source>
</evidence>
<dbReference type="EMBL" id="LR134405">
    <property type="protein sequence ID" value="VEH68395.1"/>
    <property type="molecule type" value="Genomic_DNA"/>
</dbReference>
<reference evidence="1 2" key="1">
    <citation type="submission" date="2018-12" db="EMBL/GenBank/DDBJ databases">
        <authorList>
            <consortium name="Pathogen Informatics"/>
        </authorList>
    </citation>
    <scope>NUCLEOTIDE SEQUENCE [LARGE SCALE GENOMIC DNA]</scope>
    <source>
        <strain evidence="1 2">NCTC8284</strain>
    </source>
</reference>
<proteinExistence type="predicted"/>
<dbReference type="AlphaFoldDB" id="A0A3S4VGE6"/>